<evidence type="ECO:0000256" key="1">
    <source>
        <dbReference type="SAM" id="MobiDB-lite"/>
    </source>
</evidence>
<feature type="region of interest" description="Disordered" evidence="1">
    <location>
        <begin position="1"/>
        <end position="33"/>
    </location>
</feature>
<evidence type="ECO:0000313" key="2">
    <source>
        <dbReference type="EMBL" id="QLG87641.1"/>
    </source>
</evidence>
<keyword evidence="3" id="KW-1185">Reference proteome</keyword>
<name>A0A7H9BI75_9NEIS</name>
<dbReference type="EMBL" id="CP058627">
    <property type="protein sequence ID" value="QLG87641.1"/>
    <property type="molecule type" value="Genomic_DNA"/>
</dbReference>
<proteinExistence type="predicted"/>
<gene>
    <name evidence="2" type="ORF">HQ393_04885</name>
</gene>
<reference evidence="2 3" key="1">
    <citation type="submission" date="2020-07" db="EMBL/GenBank/DDBJ databases">
        <title>Complete genome sequence of Chitinibacter sp. 2T18.</title>
        <authorList>
            <person name="Bae J.-W."/>
            <person name="Choi J.-W."/>
        </authorList>
    </citation>
    <scope>NUCLEOTIDE SEQUENCE [LARGE SCALE GENOMIC DNA]</scope>
    <source>
        <strain evidence="2 3">2T18</strain>
    </source>
</reference>
<evidence type="ECO:0000313" key="3">
    <source>
        <dbReference type="Proteomes" id="UP000509597"/>
    </source>
</evidence>
<accession>A0A7H9BI75</accession>
<dbReference type="KEGG" id="chiz:HQ393_04885"/>
<dbReference type="AlphaFoldDB" id="A0A7H9BI75"/>
<dbReference type="Proteomes" id="UP000509597">
    <property type="component" value="Chromosome"/>
</dbReference>
<dbReference type="RefSeq" id="WP_179357722.1">
    <property type="nucleotide sequence ID" value="NZ_CP058627.1"/>
</dbReference>
<organism evidence="2 3">
    <name type="scientific">Chitinibacter bivalviorum</name>
    <dbReference type="NCBI Taxonomy" id="2739434"/>
    <lineage>
        <taxon>Bacteria</taxon>
        <taxon>Pseudomonadati</taxon>
        <taxon>Pseudomonadota</taxon>
        <taxon>Betaproteobacteria</taxon>
        <taxon>Neisseriales</taxon>
        <taxon>Chitinibacteraceae</taxon>
        <taxon>Chitinibacter</taxon>
    </lineage>
</organism>
<protein>
    <submittedName>
        <fullName evidence="2">Uncharacterized protein</fullName>
    </submittedName>
</protein>
<sequence>MTKTYSFDEVSAPDSGRKTYSFDEVSGPTSKPIAAPVQDIDPTKADGATFKIGPLDTGIKLNDTVYRTLAGAGMAFDDLGTGIKQLGARAADFVDPVKLNLSSIITGQQPKTRTQQLQEQVAEDRARNKPLMDTTAGKVGNIATNIGLVLAPGGLVKGAGLALNAPRVASIGSSMMNPTTLKGAVALGGATGAIMPSKDDTESLLNPVLGMGLGAAGQGLSKAIPAAVNYVGQRIAPTVKGVTSRLDALVSSPYAIQQKVNEAIAKAGQASNFDFNQLSNVTKNVISQDVKKAVTTGKDLDPNALARLAQFKEAGIDPLQGWVTRDPIQMASERGMMGVSPVISERFAKANNSLMDMLTGLREGDSRSLYQLGDAARGKVQGIDDAMKSHVDGLYSQMREHGDMSIPLDGMGFVNNVSTKLDENMQGGVLHGSDAIRWLNNVAEGKEPFTMGVALQRLQALNGLIYNTNDAEKRAALQTVKSGLLEALEAQKPAGSQLSTAVGGNGKLSQADTLALNQKAREAASARFKWQEGNPLYDPINKGKYVPENFGRDVFNMPIENLQGILNSAPVLPEAKQGLLSHILENATAGNADTLAGRVLPGRLNSMVRSIEPEKAQMLFGGKNPLQPITNMSQWINDVPPGAIMPNSGTAQQLTRMLGEMRNIPLAGKVLGPFGDLGVAGLEAMGRNSKMSTAINPTAITPSQLKTFMELYGSQYNPLLTGPMRAFPLALPPSIKPSNN</sequence>